<gene>
    <name evidence="2" type="ORF">SAMN02799615_03814</name>
</gene>
<dbReference type="EMBL" id="FONH01000021">
    <property type="protein sequence ID" value="SFF49188.1"/>
    <property type="molecule type" value="Genomic_DNA"/>
</dbReference>
<keyword evidence="1" id="KW-1133">Transmembrane helix</keyword>
<sequence>MRAEAILIQRPERQHPAHRLLFTTATLMAWMVWISLWLPLATLVAWALGLRAGYVEMVVREHGHGGHDLAALLALAAACALLMFSWSSYNYLRFAHLERRRRSRAVDRRAIAAALGIQQETARWMQRAPRMVLEFPEGGEVIHRDENATPACALAC</sequence>
<dbReference type="GO" id="GO:0043709">
    <property type="term" value="P:cell adhesion involved in single-species biofilm formation"/>
    <property type="evidence" value="ECO:0007669"/>
    <property type="project" value="InterPro"/>
</dbReference>
<dbReference type="Proteomes" id="UP000199477">
    <property type="component" value="Unassembled WGS sequence"/>
</dbReference>
<proteinExistence type="predicted"/>
<evidence type="ECO:0000313" key="2">
    <source>
        <dbReference type="EMBL" id="SFF49188.1"/>
    </source>
</evidence>
<dbReference type="InterPro" id="IPR023829">
    <property type="entry name" value="PGA_PgaD"/>
</dbReference>
<accession>A0A1I2J5A0</accession>
<dbReference type="AlphaFoldDB" id="A0A1I2J5A0"/>
<dbReference type="STRING" id="500610.SAMN02799615_03814"/>
<dbReference type="Pfam" id="PF13994">
    <property type="entry name" value="PgaD"/>
    <property type="match status" value="1"/>
</dbReference>
<evidence type="ECO:0000256" key="1">
    <source>
        <dbReference type="SAM" id="Phobius"/>
    </source>
</evidence>
<keyword evidence="3" id="KW-1185">Reference proteome</keyword>
<keyword evidence="1" id="KW-0812">Transmembrane</keyword>
<name>A0A1I2J5A0_9GAMM</name>
<organism evidence="2 3">
    <name type="scientific">Dyella marensis</name>
    <dbReference type="NCBI Taxonomy" id="500610"/>
    <lineage>
        <taxon>Bacteria</taxon>
        <taxon>Pseudomonadati</taxon>
        <taxon>Pseudomonadota</taxon>
        <taxon>Gammaproteobacteria</taxon>
        <taxon>Lysobacterales</taxon>
        <taxon>Rhodanobacteraceae</taxon>
        <taxon>Dyella</taxon>
    </lineage>
</organism>
<dbReference type="RefSeq" id="WP_051548820.1">
    <property type="nucleotide sequence ID" value="NZ_FONH01000021.1"/>
</dbReference>
<keyword evidence="1" id="KW-0472">Membrane</keyword>
<reference evidence="3" key="1">
    <citation type="submission" date="2016-10" db="EMBL/GenBank/DDBJ databases">
        <authorList>
            <person name="Varghese N."/>
            <person name="Submissions S."/>
        </authorList>
    </citation>
    <scope>NUCLEOTIDE SEQUENCE [LARGE SCALE GENOMIC DNA]</scope>
    <source>
        <strain evidence="3">UNC178MFTsu3.1</strain>
    </source>
</reference>
<dbReference type="NCBIfam" id="TIGR03940">
    <property type="entry name" value="PGA_PgaD"/>
    <property type="match status" value="1"/>
</dbReference>
<feature type="transmembrane region" description="Helical" evidence="1">
    <location>
        <begin position="20"/>
        <end position="49"/>
    </location>
</feature>
<protein>
    <submittedName>
        <fullName evidence="2">Poly-beta-1,6-N-acetyl-D-glucosamine biosynthesis protein PgaD</fullName>
    </submittedName>
</protein>
<evidence type="ECO:0000313" key="3">
    <source>
        <dbReference type="Proteomes" id="UP000199477"/>
    </source>
</evidence>
<feature type="transmembrane region" description="Helical" evidence="1">
    <location>
        <begin position="69"/>
        <end position="92"/>
    </location>
</feature>